<dbReference type="InterPro" id="IPR017939">
    <property type="entry name" value="G-Glutamylcylcotransferase"/>
</dbReference>
<protein>
    <recommendedName>
        <fullName evidence="1">gamma-glutamylcyclotransferase</fullName>
        <ecNumber evidence="1">4.3.2.9</ecNumber>
    </recommendedName>
</protein>
<dbReference type="Proteomes" id="UP000027135">
    <property type="component" value="Unassembled WGS sequence"/>
</dbReference>
<evidence type="ECO:0000313" key="6">
    <source>
        <dbReference type="Proteomes" id="UP000027135"/>
    </source>
</evidence>
<dbReference type="OrthoDB" id="2924818at2759"/>
<dbReference type="GO" id="GO:0016740">
    <property type="term" value="F:transferase activity"/>
    <property type="evidence" value="ECO:0007669"/>
    <property type="project" value="UniProtKB-KW"/>
</dbReference>
<keyword evidence="5" id="KW-0808">Transferase</keyword>
<keyword evidence="6" id="KW-1185">Reference proteome</keyword>
<organism evidence="5 6">
    <name type="scientific">Zootermopsis nevadensis</name>
    <name type="common">Dampwood termite</name>
    <dbReference type="NCBI Taxonomy" id="136037"/>
    <lineage>
        <taxon>Eukaryota</taxon>
        <taxon>Metazoa</taxon>
        <taxon>Ecdysozoa</taxon>
        <taxon>Arthropoda</taxon>
        <taxon>Hexapoda</taxon>
        <taxon>Insecta</taxon>
        <taxon>Pterygota</taxon>
        <taxon>Neoptera</taxon>
        <taxon>Polyneoptera</taxon>
        <taxon>Dictyoptera</taxon>
        <taxon>Blattodea</taxon>
        <taxon>Blattoidea</taxon>
        <taxon>Termitoidae</taxon>
        <taxon>Termopsidae</taxon>
        <taxon>Zootermopsis</taxon>
    </lineage>
</organism>
<dbReference type="EC" id="4.3.2.9" evidence="1"/>
<evidence type="ECO:0000256" key="2">
    <source>
        <dbReference type="ARBA" id="ARBA00023239"/>
    </source>
</evidence>
<dbReference type="STRING" id="136037.A0A067R9R2"/>
<dbReference type="InterPro" id="IPR013024">
    <property type="entry name" value="GGCT-like"/>
</dbReference>
<name>A0A067R9R2_ZOONE</name>
<evidence type="ECO:0000313" key="5">
    <source>
        <dbReference type="EMBL" id="KDR16376.1"/>
    </source>
</evidence>
<feature type="active site" description="Proton acceptor" evidence="3">
    <location>
        <position position="83"/>
    </location>
</feature>
<feature type="binding site" evidence="4">
    <location>
        <begin position="7"/>
        <end position="12"/>
    </location>
    <ligand>
        <name>substrate</name>
    </ligand>
</feature>
<dbReference type="Pfam" id="PF13772">
    <property type="entry name" value="AIG2_2"/>
    <property type="match status" value="1"/>
</dbReference>
<gene>
    <name evidence="5" type="ORF">L798_10034</name>
</gene>
<dbReference type="EMBL" id="KK852796">
    <property type="protein sequence ID" value="KDR16376.1"/>
    <property type="molecule type" value="Genomic_DNA"/>
</dbReference>
<keyword evidence="2" id="KW-0456">Lyase</keyword>
<dbReference type="FunCoup" id="A0A067R9R2">
    <property type="interactions" value="37"/>
</dbReference>
<reference evidence="5 6" key="1">
    <citation type="journal article" date="2014" name="Nat. Commun.">
        <title>Molecular traces of alternative social organization in a termite genome.</title>
        <authorList>
            <person name="Terrapon N."/>
            <person name="Li C."/>
            <person name="Robertson H.M."/>
            <person name="Ji L."/>
            <person name="Meng X."/>
            <person name="Booth W."/>
            <person name="Chen Z."/>
            <person name="Childers C.P."/>
            <person name="Glastad K.M."/>
            <person name="Gokhale K."/>
            <person name="Gowin J."/>
            <person name="Gronenberg W."/>
            <person name="Hermansen R.A."/>
            <person name="Hu H."/>
            <person name="Hunt B.G."/>
            <person name="Huylmans A.K."/>
            <person name="Khalil S.M."/>
            <person name="Mitchell R.D."/>
            <person name="Munoz-Torres M.C."/>
            <person name="Mustard J.A."/>
            <person name="Pan H."/>
            <person name="Reese J.T."/>
            <person name="Scharf M.E."/>
            <person name="Sun F."/>
            <person name="Vogel H."/>
            <person name="Xiao J."/>
            <person name="Yang W."/>
            <person name="Yang Z."/>
            <person name="Yang Z."/>
            <person name="Zhou J."/>
            <person name="Zhu J."/>
            <person name="Brent C.S."/>
            <person name="Elsik C.G."/>
            <person name="Goodisman M.A."/>
            <person name="Liberles D.A."/>
            <person name="Roe R.M."/>
            <person name="Vargo E.L."/>
            <person name="Vilcinskas A."/>
            <person name="Wang J."/>
            <person name="Bornberg-Bauer E."/>
            <person name="Korb J."/>
            <person name="Zhang G."/>
            <person name="Liebig J."/>
        </authorList>
    </citation>
    <scope>NUCLEOTIDE SEQUENCE [LARGE SCALE GENOMIC DNA]</scope>
    <source>
        <tissue evidence="5">Whole organism</tissue>
    </source>
</reference>
<evidence type="ECO:0000256" key="1">
    <source>
        <dbReference type="ARBA" id="ARBA00012346"/>
    </source>
</evidence>
<dbReference type="GO" id="GO:0003839">
    <property type="term" value="F:gamma-glutamylcyclotransferase activity"/>
    <property type="evidence" value="ECO:0007669"/>
    <property type="project" value="UniProtKB-EC"/>
</dbReference>
<evidence type="ECO:0000256" key="3">
    <source>
        <dbReference type="PIRSR" id="PIRSR617939-1"/>
    </source>
</evidence>
<dbReference type="SUPFAM" id="SSF110857">
    <property type="entry name" value="Gamma-glutamyl cyclotransferase-like"/>
    <property type="match status" value="1"/>
</dbReference>
<dbReference type="InParanoid" id="A0A067R9R2"/>
<dbReference type="eggNOG" id="KOG4059">
    <property type="taxonomic scope" value="Eukaryota"/>
</dbReference>
<dbReference type="CDD" id="cd06661">
    <property type="entry name" value="GGCT_like"/>
    <property type="match status" value="1"/>
</dbReference>
<dbReference type="AlphaFoldDB" id="A0A067R9R2"/>
<dbReference type="PANTHER" id="PTHR12935">
    <property type="entry name" value="GAMMA-GLUTAMYLCYCLOTRANSFERASE"/>
    <property type="match status" value="1"/>
</dbReference>
<feature type="binding site" evidence="4">
    <location>
        <position position="135"/>
    </location>
    <ligand>
        <name>substrate</name>
    </ligand>
</feature>
<proteinExistence type="predicted"/>
<dbReference type="OMA" id="APHDYVM"/>
<dbReference type="PANTHER" id="PTHR12935:SF0">
    <property type="entry name" value="GAMMA-GLUTAMYLCYCLOTRANSFERASE"/>
    <property type="match status" value="1"/>
</dbReference>
<evidence type="ECO:0000256" key="4">
    <source>
        <dbReference type="PIRSR" id="PIRSR617939-2"/>
    </source>
</evidence>
<accession>A0A067R9R2</accession>
<sequence>MTKSFLYFAYGSNLLAQRIHINNPSAVLKGIGKLKDYRLDFGGPYSDTWCGHPATVVPHEGKHVWGAIWEVDNSNILDLDRQEGVHQNMYFPIEVCIETMNGNELNCRSYQLCLTPESLRDGEILPKERQPSQIYLEVLIKGAMESGLPSTYIEELRKIPNNGKKGNMKTPISFFLECN</sequence>
<dbReference type="Gene3D" id="3.10.490.10">
    <property type="entry name" value="Gamma-glutamyl cyclotransferase-like"/>
    <property type="match status" value="1"/>
</dbReference>
<dbReference type="InterPro" id="IPR036568">
    <property type="entry name" value="GGCT-like_sf"/>
</dbReference>